<proteinExistence type="predicted"/>
<accession>A0ABT1KFP6</accession>
<keyword evidence="3" id="KW-1185">Reference proteome</keyword>
<dbReference type="InterPro" id="IPR045590">
    <property type="entry name" value="DUF6463"/>
</dbReference>
<dbReference type="Pfam" id="PF20064">
    <property type="entry name" value="DUF6463"/>
    <property type="match status" value="1"/>
</dbReference>
<feature type="transmembrane region" description="Helical" evidence="1">
    <location>
        <begin position="58"/>
        <end position="77"/>
    </location>
</feature>
<keyword evidence="1" id="KW-1133">Transmembrane helix</keyword>
<keyword evidence="1" id="KW-0472">Membrane</keyword>
<organism evidence="2 3">
    <name type="scientific">Nonomuraea roseoviolacea subsp. carminata</name>
    <dbReference type="NCBI Taxonomy" id="160689"/>
    <lineage>
        <taxon>Bacteria</taxon>
        <taxon>Bacillati</taxon>
        <taxon>Actinomycetota</taxon>
        <taxon>Actinomycetes</taxon>
        <taxon>Streptosporangiales</taxon>
        <taxon>Streptosporangiaceae</taxon>
        <taxon>Nonomuraea</taxon>
    </lineage>
</organism>
<dbReference type="RefSeq" id="WP_253780719.1">
    <property type="nucleotide sequence ID" value="NZ_BAAAVE010000014.1"/>
</dbReference>
<keyword evidence="1" id="KW-0812">Transmembrane</keyword>
<evidence type="ECO:0000313" key="2">
    <source>
        <dbReference type="EMBL" id="MCP2352850.1"/>
    </source>
</evidence>
<evidence type="ECO:0000256" key="1">
    <source>
        <dbReference type="SAM" id="Phobius"/>
    </source>
</evidence>
<feature type="transmembrane region" description="Helical" evidence="1">
    <location>
        <begin position="108"/>
        <end position="125"/>
    </location>
</feature>
<protein>
    <submittedName>
        <fullName evidence="2">Uncharacterized protein</fullName>
    </submittedName>
</protein>
<gene>
    <name evidence="2" type="ORF">HD595_008972</name>
</gene>
<dbReference type="Proteomes" id="UP001320766">
    <property type="component" value="Unassembled WGS sequence"/>
</dbReference>
<comment type="caution">
    <text evidence="2">The sequence shown here is derived from an EMBL/GenBank/DDBJ whole genome shotgun (WGS) entry which is preliminary data.</text>
</comment>
<name>A0ABT1KFP6_9ACTN</name>
<evidence type="ECO:0000313" key="3">
    <source>
        <dbReference type="Proteomes" id="UP001320766"/>
    </source>
</evidence>
<dbReference type="EMBL" id="JAMZEC010000001">
    <property type="protein sequence ID" value="MCP2352850.1"/>
    <property type="molecule type" value="Genomic_DNA"/>
</dbReference>
<reference evidence="2 3" key="1">
    <citation type="submission" date="2022-06" db="EMBL/GenBank/DDBJ databases">
        <title>Sequencing the genomes of 1000 actinobacteria strains.</title>
        <authorList>
            <person name="Klenk H.-P."/>
        </authorList>
    </citation>
    <scope>NUCLEOTIDE SEQUENCE [LARGE SCALE GENOMIC DNA]</scope>
    <source>
        <strain evidence="2 3">DSM 44170</strain>
    </source>
</reference>
<sequence>MTTTIRPRAGLHRWVPRLTLAAATVHMAVGAVASAPQWRDILSGGLWNTVANDDHARMTALWFMVAGVALFGLGLLAREAVIGTGALPAEMGWTLMAAGVLVSALEPASGGWLLIVIGALALVATRDRHRAPCASAGDR</sequence>